<feature type="transmembrane region" description="Helical" evidence="6">
    <location>
        <begin position="510"/>
        <end position="535"/>
    </location>
</feature>
<dbReference type="Pfam" id="PF01925">
    <property type="entry name" value="TauE"/>
    <property type="match status" value="2"/>
</dbReference>
<evidence type="ECO:0008006" key="9">
    <source>
        <dbReference type="Google" id="ProtNLM"/>
    </source>
</evidence>
<feature type="transmembrane region" description="Helical" evidence="6">
    <location>
        <begin position="411"/>
        <end position="437"/>
    </location>
</feature>
<comment type="subcellular location">
    <subcellularLocation>
        <location evidence="1">Membrane</location>
        <topology evidence="1">Multi-pass membrane protein</topology>
    </subcellularLocation>
</comment>
<comment type="caution">
    <text evidence="7">The sequence shown here is derived from an EMBL/GenBank/DDBJ whole genome shotgun (WGS) entry which is preliminary data.</text>
</comment>
<keyword evidence="5 6" id="KW-0472">Membrane</keyword>
<dbReference type="EMBL" id="JADFTS010000004">
    <property type="protein sequence ID" value="KAF9609442.1"/>
    <property type="molecule type" value="Genomic_DNA"/>
</dbReference>
<feature type="transmembrane region" description="Helical" evidence="6">
    <location>
        <begin position="479"/>
        <end position="498"/>
    </location>
</feature>
<dbReference type="InterPro" id="IPR002781">
    <property type="entry name" value="TM_pro_TauE-like"/>
</dbReference>
<name>A0A835LY97_9MAGN</name>
<organism evidence="7 8">
    <name type="scientific">Coptis chinensis</name>
    <dbReference type="NCBI Taxonomy" id="261450"/>
    <lineage>
        <taxon>Eukaryota</taxon>
        <taxon>Viridiplantae</taxon>
        <taxon>Streptophyta</taxon>
        <taxon>Embryophyta</taxon>
        <taxon>Tracheophyta</taxon>
        <taxon>Spermatophyta</taxon>
        <taxon>Magnoliopsida</taxon>
        <taxon>Ranunculales</taxon>
        <taxon>Ranunculaceae</taxon>
        <taxon>Coptidoideae</taxon>
        <taxon>Coptis</taxon>
    </lineage>
</organism>
<dbReference type="GO" id="GO:0016567">
    <property type="term" value="P:protein ubiquitination"/>
    <property type="evidence" value="ECO:0007669"/>
    <property type="project" value="TreeGrafter"/>
</dbReference>
<evidence type="ECO:0000256" key="5">
    <source>
        <dbReference type="ARBA" id="ARBA00023136"/>
    </source>
</evidence>
<accession>A0A835LY97</accession>
<reference evidence="7 8" key="1">
    <citation type="submission" date="2020-10" db="EMBL/GenBank/DDBJ databases">
        <title>The Coptis chinensis genome and diversification of protoberbering-type alkaloids.</title>
        <authorList>
            <person name="Wang B."/>
            <person name="Shu S."/>
            <person name="Song C."/>
            <person name="Liu Y."/>
        </authorList>
    </citation>
    <scope>NUCLEOTIDE SEQUENCE [LARGE SCALE GENOMIC DNA]</scope>
    <source>
        <strain evidence="7">HL-2020</strain>
        <tissue evidence="7">Leaf</tissue>
    </source>
</reference>
<sequence length="552" mass="61271">MVGVKVNQRVVASCVVCWSIVMLIEAGRADRLLRVFDEDSSVEKDMESEWFLVKFINFLWLSRTPYHHVWPELEFGWKLVVGTTIGFFGAALGSIGGVGGGGIFVPMLTLIIGFDPKSSTAISKCMIMGAAGSTVYYNLKLRHPTLDLPIIDYDLALLFQPMLMLGISIGVVFNIIFADWMVTILLIILFVGTSTKALFKGIETWKEETIMKKARKLPTHWCQSPSRMRESERRFGVCVGWGTGRYTLVTGEDQGHFGVLEFHIKIIISCIKRHEIPTRDCKDVILDLLKAHQGGSDLRPMGAKHHYYDSRQDYTPLPSGPAALRSDEVSLMDNVYWKDFMLLLFVWVSFLAIQLVKTYAEKCSVEYWILISLQVPIAVSVSLYEAICLYKGNRVIASIGKETTNWKVHQLLLYCFCGITAGVVGGLLGLGGGFILGPLFLELGVPPQVASATSTFAMAFSSSMSVIQYYLLKRFPVPYAAYFVLVATIAAFTGQHIVRKLIMLLGRASLIIFILALTIFVSAISLGGVGIANIVEKLVNHEHIGFESMCQS</sequence>
<dbReference type="Proteomes" id="UP000631114">
    <property type="component" value="Unassembled WGS sequence"/>
</dbReference>
<keyword evidence="3 6" id="KW-0812">Transmembrane</keyword>
<feature type="transmembrane region" description="Helical" evidence="6">
    <location>
        <begin position="85"/>
        <end position="114"/>
    </location>
</feature>
<keyword evidence="8" id="KW-1185">Reference proteome</keyword>
<feature type="transmembrane region" description="Helical" evidence="6">
    <location>
        <begin position="335"/>
        <end position="355"/>
    </location>
</feature>
<dbReference type="GO" id="GO:0031464">
    <property type="term" value="C:Cul4A-RING E3 ubiquitin ligase complex"/>
    <property type="evidence" value="ECO:0007669"/>
    <property type="project" value="TreeGrafter"/>
</dbReference>
<gene>
    <name evidence="7" type="ORF">IFM89_016242</name>
</gene>
<proteinExistence type="inferred from homology"/>
<evidence type="ECO:0000313" key="7">
    <source>
        <dbReference type="EMBL" id="KAF9609442.1"/>
    </source>
</evidence>
<evidence type="ECO:0000256" key="2">
    <source>
        <dbReference type="ARBA" id="ARBA00009142"/>
    </source>
</evidence>
<dbReference type="PANTHER" id="PTHR14255:SF31">
    <property type="entry name" value="SULFITE EXPORTER TAUE_SAFE FAMILY PROTEIN 3-LIKE"/>
    <property type="match status" value="1"/>
</dbReference>
<evidence type="ECO:0000313" key="8">
    <source>
        <dbReference type="Proteomes" id="UP000631114"/>
    </source>
</evidence>
<evidence type="ECO:0000256" key="4">
    <source>
        <dbReference type="ARBA" id="ARBA00022989"/>
    </source>
</evidence>
<dbReference type="AlphaFoldDB" id="A0A835LY97"/>
<feature type="transmembrane region" description="Helical" evidence="6">
    <location>
        <begin position="449"/>
        <end position="472"/>
    </location>
</feature>
<evidence type="ECO:0000256" key="1">
    <source>
        <dbReference type="ARBA" id="ARBA00004141"/>
    </source>
</evidence>
<comment type="similarity">
    <text evidence="2">Belongs to the 4-toluene sulfonate uptake permease (TSUP) (TC 2.A.102) family.</text>
</comment>
<keyword evidence="4 6" id="KW-1133">Transmembrane helix</keyword>
<protein>
    <recommendedName>
        <fullName evidence="9">Sulfite exporter TauE/SafE family protein</fullName>
    </recommendedName>
</protein>
<dbReference type="PANTHER" id="PTHR14255">
    <property type="entry name" value="CEREBLON"/>
    <property type="match status" value="1"/>
</dbReference>
<dbReference type="OrthoDB" id="434519at2759"/>
<feature type="transmembrane region" description="Helical" evidence="6">
    <location>
        <begin position="367"/>
        <end position="390"/>
    </location>
</feature>
<evidence type="ECO:0000256" key="6">
    <source>
        <dbReference type="SAM" id="Phobius"/>
    </source>
</evidence>
<dbReference type="GO" id="GO:0016020">
    <property type="term" value="C:membrane"/>
    <property type="evidence" value="ECO:0007669"/>
    <property type="project" value="UniProtKB-SubCell"/>
</dbReference>
<feature type="transmembrane region" description="Helical" evidence="6">
    <location>
        <begin position="159"/>
        <end position="192"/>
    </location>
</feature>
<evidence type="ECO:0000256" key="3">
    <source>
        <dbReference type="ARBA" id="ARBA00022692"/>
    </source>
</evidence>